<evidence type="ECO:0000256" key="4">
    <source>
        <dbReference type="ARBA" id="ARBA00022989"/>
    </source>
</evidence>
<dbReference type="InterPro" id="IPR017452">
    <property type="entry name" value="GPCR_Rhodpsn_7TM"/>
</dbReference>
<reference evidence="11" key="1">
    <citation type="submission" date="2021-12" db="EMBL/GenBank/DDBJ databases">
        <authorList>
            <person name="Martin H S."/>
        </authorList>
    </citation>
    <scope>NUCLEOTIDE SEQUENCE</scope>
</reference>
<protein>
    <recommendedName>
        <fullName evidence="10">G-protein coupled receptors family 1 profile domain-containing protein</fullName>
    </recommendedName>
</protein>
<evidence type="ECO:0000256" key="2">
    <source>
        <dbReference type="ARBA" id="ARBA00010663"/>
    </source>
</evidence>
<dbReference type="Gene3D" id="1.20.1070.10">
    <property type="entry name" value="Rhodopsin 7-helix transmembrane proteins"/>
    <property type="match status" value="1"/>
</dbReference>
<evidence type="ECO:0000256" key="9">
    <source>
        <dbReference type="SAM" id="Phobius"/>
    </source>
</evidence>
<comment type="subcellular location">
    <subcellularLocation>
        <location evidence="1">Membrane</location>
        <topology evidence="1">Multi-pass membrane protein</topology>
    </subcellularLocation>
</comment>
<name>A0A8J9YGT5_9NEOP</name>
<accession>A0A8J9YGT5</accession>
<dbReference type="PRINTS" id="PR00237">
    <property type="entry name" value="GPCRRHODOPSN"/>
</dbReference>
<keyword evidence="3 9" id="KW-0812">Transmembrane</keyword>
<keyword evidence="6 9" id="KW-0472">Membrane</keyword>
<comment type="similarity">
    <text evidence="2">Belongs to the G-protein coupled receptor 1 family.</text>
</comment>
<dbReference type="SUPFAM" id="SSF81321">
    <property type="entry name" value="Family A G protein-coupled receptor-like"/>
    <property type="match status" value="1"/>
</dbReference>
<sequence length="418" mass="47656">MLEEVDFAQVKSFLMNWTVDDLNDLDLSQIPFPNTLWHIKPAKEIALKSTAMLIVGVVGIFLNSVILIILIKNKWLWTASNILIGNLAFIDLVTLIFCPWFMLVREFYQNYVLKTFGCRFEGFLQATLLLASVIAVMLVSYDRLASAALTSEARVTKNAAPKLILATWGIAIGLSLPWIIKREYMERQWLDHLEMFCVEVGDMLSIYWHFIIMLLVWIPLAVMIITYGTIMWRIEWTARELSSRGGGQTLTKAKGKAMKITACILVAAAICRIPYTILIYWRNNLNMEINAVDGGYSVMWFVASYLMYVNCAINPLIYGFTNIRFRSAMDRTPCTACFKFSTWCCICTTVVKKKQSIQPNNVEKIYVIETSPKPKRKISGMVKNFLHINRQSVELSLPNVDEATTKPTKVTPLKIEPV</sequence>
<dbReference type="Proteomes" id="UP000838878">
    <property type="component" value="Chromosome 5"/>
</dbReference>
<evidence type="ECO:0000256" key="3">
    <source>
        <dbReference type="ARBA" id="ARBA00022692"/>
    </source>
</evidence>
<dbReference type="InterPro" id="IPR000276">
    <property type="entry name" value="GPCR_Rhodpsn"/>
</dbReference>
<evidence type="ECO:0000256" key="5">
    <source>
        <dbReference type="ARBA" id="ARBA00023040"/>
    </source>
</evidence>
<keyword evidence="5" id="KW-0297">G-protein coupled receptor</keyword>
<feature type="transmembrane region" description="Helical" evidence="9">
    <location>
        <begin position="51"/>
        <end position="71"/>
    </location>
</feature>
<dbReference type="GO" id="GO:0004930">
    <property type="term" value="F:G protein-coupled receptor activity"/>
    <property type="evidence" value="ECO:0007669"/>
    <property type="project" value="UniProtKB-KW"/>
</dbReference>
<evidence type="ECO:0000256" key="7">
    <source>
        <dbReference type="ARBA" id="ARBA00023170"/>
    </source>
</evidence>
<gene>
    <name evidence="11" type="ORF">BINO364_LOCUS11123</name>
</gene>
<evidence type="ECO:0000313" key="12">
    <source>
        <dbReference type="Proteomes" id="UP000838878"/>
    </source>
</evidence>
<keyword evidence="4 9" id="KW-1133">Transmembrane helix</keyword>
<dbReference type="PROSITE" id="PS50262">
    <property type="entry name" value="G_PROTEIN_RECEP_F1_2"/>
    <property type="match status" value="1"/>
</dbReference>
<feature type="transmembrane region" description="Helical" evidence="9">
    <location>
        <begin position="206"/>
        <end position="230"/>
    </location>
</feature>
<dbReference type="PANTHER" id="PTHR45695">
    <property type="entry name" value="LEUCOKININ RECEPTOR-RELATED"/>
    <property type="match status" value="1"/>
</dbReference>
<feature type="transmembrane region" description="Helical" evidence="9">
    <location>
        <begin position="123"/>
        <end position="141"/>
    </location>
</feature>
<feature type="non-terminal residue" evidence="11">
    <location>
        <position position="418"/>
    </location>
</feature>
<feature type="transmembrane region" description="Helical" evidence="9">
    <location>
        <begin position="301"/>
        <end position="321"/>
    </location>
</feature>
<dbReference type="GO" id="GO:0005886">
    <property type="term" value="C:plasma membrane"/>
    <property type="evidence" value="ECO:0007669"/>
    <property type="project" value="TreeGrafter"/>
</dbReference>
<dbReference type="EMBL" id="OV170225">
    <property type="protein sequence ID" value="CAH0725551.1"/>
    <property type="molecule type" value="Genomic_DNA"/>
</dbReference>
<organism evidence="11 12">
    <name type="scientific">Brenthis ino</name>
    <name type="common">lesser marbled fritillary</name>
    <dbReference type="NCBI Taxonomy" id="405034"/>
    <lineage>
        <taxon>Eukaryota</taxon>
        <taxon>Metazoa</taxon>
        <taxon>Ecdysozoa</taxon>
        <taxon>Arthropoda</taxon>
        <taxon>Hexapoda</taxon>
        <taxon>Insecta</taxon>
        <taxon>Pterygota</taxon>
        <taxon>Neoptera</taxon>
        <taxon>Endopterygota</taxon>
        <taxon>Lepidoptera</taxon>
        <taxon>Glossata</taxon>
        <taxon>Ditrysia</taxon>
        <taxon>Papilionoidea</taxon>
        <taxon>Nymphalidae</taxon>
        <taxon>Heliconiinae</taxon>
        <taxon>Argynnini</taxon>
        <taxon>Brenthis</taxon>
    </lineage>
</organism>
<evidence type="ECO:0000313" key="11">
    <source>
        <dbReference type="EMBL" id="CAH0725551.1"/>
    </source>
</evidence>
<proteinExistence type="inferred from homology"/>
<evidence type="ECO:0000256" key="8">
    <source>
        <dbReference type="ARBA" id="ARBA00023224"/>
    </source>
</evidence>
<evidence type="ECO:0000259" key="10">
    <source>
        <dbReference type="PROSITE" id="PS50262"/>
    </source>
</evidence>
<dbReference type="OrthoDB" id="9946013at2759"/>
<keyword evidence="12" id="KW-1185">Reference proteome</keyword>
<dbReference type="AlphaFoldDB" id="A0A8J9YGT5"/>
<keyword evidence="8" id="KW-0807">Transducer</keyword>
<keyword evidence="7" id="KW-0675">Receptor</keyword>
<evidence type="ECO:0000256" key="6">
    <source>
        <dbReference type="ARBA" id="ARBA00023136"/>
    </source>
</evidence>
<feature type="transmembrane region" description="Helical" evidence="9">
    <location>
        <begin position="162"/>
        <end position="180"/>
    </location>
</feature>
<dbReference type="Pfam" id="PF00001">
    <property type="entry name" value="7tm_1"/>
    <property type="match status" value="1"/>
</dbReference>
<dbReference type="PANTHER" id="PTHR45695:SF9">
    <property type="entry name" value="LEUCOKININ RECEPTOR"/>
    <property type="match status" value="1"/>
</dbReference>
<feature type="transmembrane region" description="Helical" evidence="9">
    <location>
        <begin position="260"/>
        <end position="281"/>
    </location>
</feature>
<feature type="transmembrane region" description="Helical" evidence="9">
    <location>
        <begin position="83"/>
        <end position="103"/>
    </location>
</feature>
<evidence type="ECO:0000256" key="1">
    <source>
        <dbReference type="ARBA" id="ARBA00004141"/>
    </source>
</evidence>
<feature type="domain" description="G-protein coupled receptors family 1 profile" evidence="10">
    <location>
        <begin position="62"/>
        <end position="318"/>
    </location>
</feature>